<evidence type="ECO:0000256" key="2">
    <source>
        <dbReference type="ARBA" id="ARBA00022801"/>
    </source>
</evidence>
<dbReference type="Proteomes" id="UP000317835">
    <property type="component" value="Chromosome"/>
</dbReference>
<dbReference type="EC" id="3.1.6.1" evidence="6"/>
<evidence type="ECO:0000256" key="3">
    <source>
        <dbReference type="SAM" id="MobiDB-lite"/>
    </source>
</evidence>
<reference evidence="6 7" key="1">
    <citation type="submission" date="2019-02" db="EMBL/GenBank/DDBJ databases">
        <title>Deep-cultivation of Planctomycetes and their phenomic and genomic characterization uncovers novel biology.</title>
        <authorList>
            <person name="Wiegand S."/>
            <person name="Jogler M."/>
            <person name="Boedeker C."/>
            <person name="Pinto D."/>
            <person name="Vollmers J."/>
            <person name="Rivas-Marin E."/>
            <person name="Kohn T."/>
            <person name="Peeters S.H."/>
            <person name="Heuer A."/>
            <person name="Rast P."/>
            <person name="Oberbeckmann S."/>
            <person name="Bunk B."/>
            <person name="Jeske O."/>
            <person name="Meyerdierks A."/>
            <person name="Storesund J.E."/>
            <person name="Kallscheuer N."/>
            <person name="Luecker S."/>
            <person name="Lage O.M."/>
            <person name="Pohl T."/>
            <person name="Merkel B.J."/>
            <person name="Hornburger P."/>
            <person name="Mueller R.-W."/>
            <person name="Bruemmer F."/>
            <person name="Labrenz M."/>
            <person name="Spormann A.M."/>
            <person name="Op den Camp H."/>
            <person name="Overmann J."/>
            <person name="Amann R."/>
            <person name="Jetten M.S.M."/>
            <person name="Mascher T."/>
            <person name="Medema M.H."/>
            <person name="Devos D.P."/>
            <person name="Kaster A.-K."/>
            <person name="Ovreas L."/>
            <person name="Rohde M."/>
            <person name="Galperin M.Y."/>
            <person name="Jogler C."/>
        </authorList>
    </citation>
    <scope>NUCLEOTIDE SEQUENCE [LARGE SCALE GENOMIC DNA]</scope>
    <source>
        <strain evidence="6 7">ElP</strain>
    </source>
</reference>
<dbReference type="RefSeq" id="WP_145266566.1">
    <property type="nucleotide sequence ID" value="NZ_CP036426.1"/>
</dbReference>
<dbReference type="CDD" id="cd16026">
    <property type="entry name" value="GALNS_like"/>
    <property type="match status" value="1"/>
</dbReference>
<feature type="signal peptide" evidence="4">
    <location>
        <begin position="1"/>
        <end position="26"/>
    </location>
</feature>
<evidence type="ECO:0000259" key="5">
    <source>
        <dbReference type="Pfam" id="PF00884"/>
    </source>
</evidence>
<dbReference type="SUPFAM" id="SSF53649">
    <property type="entry name" value="Alkaline phosphatase-like"/>
    <property type="match status" value="1"/>
</dbReference>
<evidence type="ECO:0000313" key="6">
    <source>
        <dbReference type="EMBL" id="QDV32464.1"/>
    </source>
</evidence>
<evidence type="ECO:0000256" key="1">
    <source>
        <dbReference type="ARBA" id="ARBA00008779"/>
    </source>
</evidence>
<feature type="domain" description="Sulfatase N-terminal" evidence="5">
    <location>
        <begin position="33"/>
        <end position="342"/>
    </location>
</feature>
<dbReference type="AlphaFoldDB" id="A0A518GV50"/>
<keyword evidence="7" id="KW-1185">Reference proteome</keyword>
<keyword evidence="4" id="KW-0732">Signal</keyword>
<dbReference type="PANTHER" id="PTHR42693">
    <property type="entry name" value="ARYLSULFATASE FAMILY MEMBER"/>
    <property type="match status" value="1"/>
</dbReference>
<dbReference type="GO" id="GO:0004065">
    <property type="term" value="F:arylsulfatase activity"/>
    <property type="evidence" value="ECO:0007669"/>
    <property type="project" value="UniProtKB-EC"/>
</dbReference>
<dbReference type="EMBL" id="CP036426">
    <property type="protein sequence ID" value="QDV32464.1"/>
    <property type="molecule type" value="Genomic_DNA"/>
</dbReference>
<evidence type="ECO:0000313" key="7">
    <source>
        <dbReference type="Proteomes" id="UP000317835"/>
    </source>
</evidence>
<dbReference type="Pfam" id="PF00884">
    <property type="entry name" value="Sulfatase"/>
    <property type="match status" value="1"/>
</dbReference>
<dbReference type="Gene3D" id="3.30.1120.10">
    <property type="match status" value="1"/>
</dbReference>
<evidence type="ECO:0000256" key="4">
    <source>
        <dbReference type="SAM" id="SignalP"/>
    </source>
</evidence>
<dbReference type="PANTHER" id="PTHR42693:SF53">
    <property type="entry name" value="ENDO-4-O-SULFATASE"/>
    <property type="match status" value="1"/>
</dbReference>
<gene>
    <name evidence="6" type="primary">atsA_5</name>
    <name evidence="6" type="ORF">ElP_02960</name>
</gene>
<dbReference type="InterPro" id="IPR017850">
    <property type="entry name" value="Alkaline_phosphatase_core_sf"/>
</dbReference>
<dbReference type="Gene3D" id="3.40.720.10">
    <property type="entry name" value="Alkaline Phosphatase, subunit A"/>
    <property type="match status" value="1"/>
</dbReference>
<feature type="chain" id="PRO_5022158902" evidence="4">
    <location>
        <begin position="27"/>
        <end position="473"/>
    </location>
</feature>
<name>A0A518GV50_9BACT</name>
<protein>
    <submittedName>
        <fullName evidence="6">Arylsulfatase</fullName>
        <ecNumber evidence="6">3.1.6.1</ecNumber>
    </submittedName>
</protein>
<dbReference type="Pfam" id="PF14707">
    <property type="entry name" value="Sulfatase_C"/>
    <property type="match status" value="1"/>
</dbReference>
<accession>A0A518GV50</accession>
<comment type="similarity">
    <text evidence="1">Belongs to the sulfatase family.</text>
</comment>
<proteinExistence type="inferred from homology"/>
<dbReference type="InterPro" id="IPR050738">
    <property type="entry name" value="Sulfatase"/>
</dbReference>
<feature type="region of interest" description="Disordered" evidence="3">
    <location>
        <begin position="288"/>
        <end position="317"/>
    </location>
</feature>
<dbReference type="OrthoDB" id="9783154at2"/>
<sequence precursor="true">MPRISPSLALKIVLALAASTPRPSIAIGQDRPPNVVIIFTDDQGYADVGAFGAEGFETPNLDRMAAEGRTFTDFYAAQAVCSASRVALLTGCYPNRVGIQGALGPGSKIGINEQEMTIAELLKPLGYATAIYGKWHLGDAPRFLPTRHGFDDYFGLPYSNDMWPKHPTNPSAYPPLPLIDGETVVETDPDQRNLTTWYTERAVEFIDAHADDPFFLYVPHSMPHVPLFVSDKFAGKSERGMYGDVIMEIDWSVGQILDALRRNGLDEETLVVYTSDNGPWLSYGDHAGSAGPLREGKGTSFDGGQREPTLMRWPGRVPAGSTCSEPAMTIDLLPTIAALTGATPPDHPIDGLDISPLVFGEPDAQSPHDALYFYWGRELQAVRSGRWKLHFPHSYRSLEGEGGTGGRPAPYVQREIGEALFDLRSDVGESTDVKADHPEVVSRLKDLADRARAELGDSATDRQGSGVRPPGRL</sequence>
<keyword evidence="2 6" id="KW-0378">Hydrolase</keyword>
<feature type="region of interest" description="Disordered" evidence="3">
    <location>
        <begin position="452"/>
        <end position="473"/>
    </location>
</feature>
<organism evidence="6 7">
    <name type="scientific">Tautonia plasticadhaerens</name>
    <dbReference type="NCBI Taxonomy" id="2527974"/>
    <lineage>
        <taxon>Bacteria</taxon>
        <taxon>Pseudomonadati</taxon>
        <taxon>Planctomycetota</taxon>
        <taxon>Planctomycetia</taxon>
        <taxon>Isosphaerales</taxon>
        <taxon>Isosphaeraceae</taxon>
        <taxon>Tautonia</taxon>
    </lineage>
</organism>
<dbReference type="InterPro" id="IPR000917">
    <property type="entry name" value="Sulfatase_N"/>
</dbReference>
<dbReference type="KEGG" id="tpla:ElP_02960"/>